<feature type="chain" id="PRO_5044286859" description="Hexosyltransferase" evidence="2">
    <location>
        <begin position="19"/>
        <end position="481"/>
    </location>
</feature>
<evidence type="ECO:0000256" key="1">
    <source>
        <dbReference type="SAM" id="MobiDB-lite"/>
    </source>
</evidence>
<name>A0AB34IT91_PRYPA</name>
<dbReference type="EMBL" id="JBGBPQ010000018">
    <property type="protein sequence ID" value="KAL1507251.1"/>
    <property type="molecule type" value="Genomic_DNA"/>
</dbReference>
<dbReference type="Proteomes" id="UP001515480">
    <property type="component" value="Unassembled WGS sequence"/>
</dbReference>
<evidence type="ECO:0000313" key="3">
    <source>
        <dbReference type="EMBL" id="KAL1507251.1"/>
    </source>
</evidence>
<feature type="signal peptide" evidence="2">
    <location>
        <begin position="1"/>
        <end position="18"/>
    </location>
</feature>
<proteinExistence type="predicted"/>
<feature type="region of interest" description="Disordered" evidence="1">
    <location>
        <begin position="441"/>
        <end position="481"/>
    </location>
</feature>
<organism evidence="3 4">
    <name type="scientific">Prymnesium parvum</name>
    <name type="common">Toxic golden alga</name>
    <dbReference type="NCBI Taxonomy" id="97485"/>
    <lineage>
        <taxon>Eukaryota</taxon>
        <taxon>Haptista</taxon>
        <taxon>Haptophyta</taxon>
        <taxon>Prymnesiophyceae</taxon>
        <taxon>Prymnesiales</taxon>
        <taxon>Prymnesiaceae</taxon>
        <taxon>Prymnesium</taxon>
    </lineage>
</organism>
<sequence length="481" mass="53261">MAAACLLFICFSLREARGKPALQRLFDTSNELRARPADAAAPPTPAQLASAKGLHAMQSTKATLSTVFLPDKMSTLPYLRANMELLGSAFQSFSIIIGCPADAAELLRLRRAGEAHNQSMPMEAFLHEWREEARQASLVRSLPGRRSAYAVHLITNETLYGINCEEKLKCCNHRRRICKIARARNAVMSLYESAAFADSAFLFAIDSDMCHQWDVRAIARAFSFEGEWSALTANGLGYMGKMNSTRPSKGALVYKDALAWIGAANVSIGVHNMDGHKGMHTGTLTWESMIFDFRDPRPVLVESAFGGFGIYRRSSIVGCRYYDGAGKAFEKVHPEAPLYPCEHHGFHQCVRGPVFLHPELVVEWGLSGMQIIKSCAHSFSKAAPDFTAIDVVAEALKLYGTDGPFTMPFWLWPYSSLFSTSGRGNETAYFEEKRRRQLERKRLKECQGSASGQCKHDGAKSPAKLGKAKSKQETWRASAPK</sequence>
<comment type="caution">
    <text evidence="3">The sequence shown here is derived from an EMBL/GenBank/DDBJ whole genome shotgun (WGS) entry which is preliminary data.</text>
</comment>
<evidence type="ECO:0008006" key="5">
    <source>
        <dbReference type="Google" id="ProtNLM"/>
    </source>
</evidence>
<keyword evidence="2" id="KW-0732">Signal</keyword>
<dbReference type="AlphaFoldDB" id="A0AB34IT91"/>
<reference evidence="3 4" key="1">
    <citation type="journal article" date="2024" name="Science">
        <title>Giant polyketide synthase enzymes in the biosynthesis of giant marine polyether toxins.</title>
        <authorList>
            <person name="Fallon T.R."/>
            <person name="Shende V.V."/>
            <person name="Wierzbicki I.H."/>
            <person name="Pendleton A.L."/>
            <person name="Watervoot N.F."/>
            <person name="Auber R.P."/>
            <person name="Gonzalez D.J."/>
            <person name="Wisecaver J.H."/>
            <person name="Moore B.S."/>
        </authorList>
    </citation>
    <scope>NUCLEOTIDE SEQUENCE [LARGE SCALE GENOMIC DNA]</scope>
    <source>
        <strain evidence="3 4">12B1</strain>
    </source>
</reference>
<evidence type="ECO:0000313" key="4">
    <source>
        <dbReference type="Proteomes" id="UP001515480"/>
    </source>
</evidence>
<evidence type="ECO:0000256" key="2">
    <source>
        <dbReference type="SAM" id="SignalP"/>
    </source>
</evidence>
<accession>A0AB34IT91</accession>
<protein>
    <recommendedName>
        <fullName evidence="5">Hexosyltransferase</fullName>
    </recommendedName>
</protein>
<gene>
    <name evidence="3" type="ORF">AB1Y20_008100</name>
</gene>
<keyword evidence="4" id="KW-1185">Reference proteome</keyword>